<protein>
    <recommendedName>
        <fullName evidence="3">protein-L-isoaspartate(D-aspartate) O-methyltransferase</fullName>
        <ecNumber evidence="3">2.1.1.77</ecNumber>
    </recommendedName>
</protein>
<dbReference type="GO" id="GO:0005737">
    <property type="term" value="C:cytoplasm"/>
    <property type="evidence" value="ECO:0007669"/>
    <property type="project" value="UniProtKB-SubCell"/>
</dbReference>
<comment type="similarity">
    <text evidence="2">Belongs to the methyltransferase superfamily. L-isoaspartyl/D-aspartyl protein methyltransferase family.</text>
</comment>
<sequence>MIDRYIREGYLEEGSKLANAMRKVPRELFMPDRYVEDSYSDDPFSIPPFSSRGQTISAPYTYPLFYGPLELGEGDKFLEIGTGSGYGAALAREMVGAEGKVVTVEINPTTYRFGREKLRKAGYDDILAMEGDGSKGLPKEAPFDKICLTAAAPDFPEPLKEQLATPGKMIGPIGSTSRSPSVFGSGQDLILLEMDARGEEGRKTVERVIYVPLRGAHGKV</sequence>
<gene>
    <name evidence="10" type="ORF">AKJ65_05710</name>
</gene>
<reference evidence="10 11" key="1">
    <citation type="journal article" date="2016" name="Sci. Rep.">
        <title>Metabolic traits of an uncultured archaeal lineage -MSBL1- from brine pools of the Red Sea.</title>
        <authorList>
            <person name="Mwirichia R."/>
            <person name="Alam I."/>
            <person name="Rashid M."/>
            <person name="Vinu M."/>
            <person name="Ba-Alawi W."/>
            <person name="Anthony Kamau A."/>
            <person name="Kamanda Ngugi D."/>
            <person name="Goker M."/>
            <person name="Klenk H.P."/>
            <person name="Bajic V."/>
            <person name="Stingl U."/>
        </authorList>
    </citation>
    <scope>NUCLEOTIDE SEQUENCE [LARGE SCALE GENOMIC DNA]</scope>
    <source>
        <strain evidence="10">SCGC-AAA259E19</strain>
    </source>
</reference>
<comment type="function">
    <text evidence="8">Catalyzes the methyl esterification of L-isoaspartyl residues in peptides and proteins that result from spontaneous decomposition of normal L-aspartyl and L-asparaginyl residues. It plays a role in the repair and/or degradation of damaged proteins.</text>
</comment>
<dbReference type="AlphaFoldDB" id="A0A133UIG2"/>
<evidence type="ECO:0000256" key="6">
    <source>
        <dbReference type="ARBA" id="ARBA00022679"/>
    </source>
</evidence>
<evidence type="ECO:0000313" key="10">
    <source>
        <dbReference type="EMBL" id="KXA93978.1"/>
    </source>
</evidence>
<keyword evidence="11" id="KW-1185">Reference proteome</keyword>
<dbReference type="Gene3D" id="3.40.50.150">
    <property type="entry name" value="Vaccinia Virus protein VP39"/>
    <property type="match status" value="1"/>
</dbReference>
<keyword evidence="6" id="KW-0808">Transferase</keyword>
<evidence type="ECO:0000256" key="8">
    <source>
        <dbReference type="ARBA" id="ARBA00025330"/>
    </source>
</evidence>
<keyword evidence="7" id="KW-0949">S-adenosyl-L-methionine</keyword>
<dbReference type="EMBL" id="LHXO01000092">
    <property type="protein sequence ID" value="KXA93978.1"/>
    <property type="molecule type" value="Genomic_DNA"/>
</dbReference>
<dbReference type="EC" id="2.1.1.77" evidence="3"/>
<name>A0A133UIG2_9EURY</name>
<evidence type="ECO:0000256" key="9">
    <source>
        <dbReference type="ARBA" id="ARBA00029295"/>
    </source>
</evidence>
<dbReference type="Pfam" id="PF01135">
    <property type="entry name" value="PCMT"/>
    <property type="match status" value="1"/>
</dbReference>
<comment type="catalytic activity">
    <reaction evidence="9">
        <text>[protein]-L-isoaspartate + S-adenosyl-L-methionine = [protein]-L-isoaspartate alpha-methyl ester + S-adenosyl-L-homocysteine</text>
        <dbReference type="Rhea" id="RHEA:12705"/>
        <dbReference type="Rhea" id="RHEA-COMP:12143"/>
        <dbReference type="Rhea" id="RHEA-COMP:12144"/>
        <dbReference type="ChEBI" id="CHEBI:57856"/>
        <dbReference type="ChEBI" id="CHEBI:59789"/>
        <dbReference type="ChEBI" id="CHEBI:90596"/>
        <dbReference type="ChEBI" id="CHEBI:90598"/>
        <dbReference type="EC" id="2.1.1.77"/>
    </reaction>
</comment>
<dbReference type="Proteomes" id="UP000070284">
    <property type="component" value="Unassembled WGS sequence"/>
</dbReference>
<evidence type="ECO:0000256" key="7">
    <source>
        <dbReference type="ARBA" id="ARBA00022691"/>
    </source>
</evidence>
<dbReference type="PANTHER" id="PTHR11579">
    <property type="entry name" value="PROTEIN-L-ISOASPARTATE O-METHYLTRANSFERASE"/>
    <property type="match status" value="1"/>
</dbReference>
<evidence type="ECO:0000256" key="2">
    <source>
        <dbReference type="ARBA" id="ARBA00005369"/>
    </source>
</evidence>
<evidence type="ECO:0000313" key="11">
    <source>
        <dbReference type="Proteomes" id="UP000070284"/>
    </source>
</evidence>
<accession>A0A133UIG2</accession>
<evidence type="ECO:0000256" key="4">
    <source>
        <dbReference type="ARBA" id="ARBA00022490"/>
    </source>
</evidence>
<dbReference type="SUPFAM" id="SSF53335">
    <property type="entry name" value="S-adenosyl-L-methionine-dependent methyltransferases"/>
    <property type="match status" value="1"/>
</dbReference>
<dbReference type="InterPro" id="IPR000682">
    <property type="entry name" value="PCMT"/>
</dbReference>
<dbReference type="GO" id="GO:0004719">
    <property type="term" value="F:protein-L-isoaspartate (D-aspartate) O-methyltransferase activity"/>
    <property type="evidence" value="ECO:0007669"/>
    <property type="project" value="UniProtKB-EC"/>
</dbReference>
<dbReference type="CDD" id="cd02440">
    <property type="entry name" value="AdoMet_MTases"/>
    <property type="match status" value="1"/>
</dbReference>
<keyword evidence="5" id="KW-0489">Methyltransferase</keyword>
<comment type="caution">
    <text evidence="10">The sequence shown here is derived from an EMBL/GenBank/DDBJ whole genome shotgun (WGS) entry which is preliminary data.</text>
</comment>
<evidence type="ECO:0000256" key="3">
    <source>
        <dbReference type="ARBA" id="ARBA00011890"/>
    </source>
</evidence>
<evidence type="ECO:0000256" key="1">
    <source>
        <dbReference type="ARBA" id="ARBA00004496"/>
    </source>
</evidence>
<proteinExistence type="inferred from homology"/>
<dbReference type="PANTHER" id="PTHR11579:SF0">
    <property type="entry name" value="PROTEIN-L-ISOASPARTATE(D-ASPARTATE) O-METHYLTRANSFERASE"/>
    <property type="match status" value="1"/>
</dbReference>
<dbReference type="InterPro" id="IPR029063">
    <property type="entry name" value="SAM-dependent_MTases_sf"/>
</dbReference>
<keyword evidence="4" id="KW-0963">Cytoplasm</keyword>
<organism evidence="10 11">
    <name type="scientific">candidate division MSBL1 archaeon SCGC-AAA259E19</name>
    <dbReference type="NCBI Taxonomy" id="1698264"/>
    <lineage>
        <taxon>Archaea</taxon>
        <taxon>Methanobacteriati</taxon>
        <taxon>Methanobacteriota</taxon>
        <taxon>candidate division MSBL1</taxon>
    </lineage>
</organism>
<comment type="subcellular location">
    <subcellularLocation>
        <location evidence="1">Cytoplasm</location>
    </subcellularLocation>
</comment>
<dbReference type="GO" id="GO:0032259">
    <property type="term" value="P:methylation"/>
    <property type="evidence" value="ECO:0007669"/>
    <property type="project" value="UniProtKB-KW"/>
</dbReference>
<dbReference type="PROSITE" id="PS01279">
    <property type="entry name" value="PCMT"/>
    <property type="match status" value="1"/>
</dbReference>
<evidence type="ECO:0000256" key="5">
    <source>
        <dbReference type="ARBA" id="ARBA00022603"/>
    </source>
</evidence>